<comment type="caution">
    <text evidence="11">The sequence shown here is derived from an EMBL/GenBank/DDBJ whole genome shotgun (WGS) entry which is preliminary data.</text>
</comment>
<dbReference type="GO" id="GO:0071037">
    <property type="term" value="P:nuclear polyadenylation-dependent snRNA catabolic process"/>
    <property type="evidence" value="ECO:0007669"/>
    <property type="project" value="TreeGrafter"/>
</dbReference>
<comment type="subcellular location">
    <subcellularLocation>
        <location evidence="1">Nucleus</location>
    </subcellularLocation>
</comment>
<gene>
    <name evidence="11" type="ORF">B4U80_13177</name>
</gene>
<dbReference type="InterPro" id="IPR036875">
    <property type="entry name" value="Znf_CCHC_sf"/>
</dbReference>
<evidence type="ECO:0000256" key="4">
    <source>
        <dbReference type="ARBA" id="ARBA00022771"/>
    </source>
</evidence>
<evidence type="ECO:0000256" key="7">
    <source>
        <dbReference type="ARBA" id="ARBA00041190"/>
    </source>
</evidence>
<feature type="domain" description="CCHC-type" evidence="10">
    <location>
        <begin position="166"/>
        <end position="182"/>
    </location>
</feature>
<dbReference type="GO" id="GO:0071039">
    <property type="term" value="P:nuclear polyadenylation-dependent CUT catabolic process"/>
    <property type="evidence" value="ECO:0007669"/>
    <property type="project" value="TreeGrafter"/>
</dbReference>
<dbReference type="VEuPathDB" id="VectorBase:LDEU007320"/>
<accession>A0A443SB54</accession>
<dbReference type="InterPro" id="IPR001878">
    <property type="entry name" value="Znf_CCHC"/>
</dbReference>
<dbReference type="PANTHER" id="PTHR46543">
    <property type="entry name" value="ZINC FINGER CCHC DOMAIN-CONTAINING PROTEIN 7"/>
    <property type="match status" value="1"/>
</dbReference>
<dbReference type="STRING" id="299467.A0A443SB54"/>
<evidence type="ECO:0000256" key="1">
    <source>
        <dbReference type="ARBA" id="ARBA00004123"/>
    </source>
</evidence>
<dbReference type="Gene3D" id="4.10.60.10">
    <property type="entry name" value="Zinc finger, CCHC-type"/>
    <property type="match status" value="1"/>
</dbReference>
<evidence type="ECO:0000313" key="12">
    <source>
        <dbReference type="Proteomes" id="UP000288716"/>
    </source>
</evidence>
<dbReference type="GO" id="GO:0008270">
    <property type="term" value="F:zinc ion binding"/>
    <property type="evidence" value="ECO:0007669"/>
    <property type="project" value="UniProtKB-KW"/>
</dbReference>
<dbReference type="GO" id="GO:0071035">
    <property type="term" value="P:nuclear polyadenylation-dependent rRNA catabolic process"/>
    <property type="evidence" value="ECO:0007669"/>
    <property type="project" value="TreeGrafter"/>
</dbReference>
<dbReference type="AlphaFoldDB" id="A0A443SB54"/>
<feature type="compositionally biased region" description="Basic residues" evidence="9">
    <location>
        <begin position="261"/>
        <end position="275"/>
    </location>
</feature>
<evidence type="ECO:0000256" key="6">
    <source>
        <dbReference type="ARBA" id="ARBA00023242"/>
    </source>
</evidence>
<name>A0A443SB54_9ACAR</name>
<evidence type="ECO:0000259" key="10">
    <source>
        <dbReference type="SMART" id="SM00343"/>
    </source>
</evidence>
<dbReference type="EMBL" id="NCKV01004495">
    <property type="protein sequence ID" value="RWS24720.1"/>
    <property type="molecule type" value="Genomic_DNA"/>
</dbReference>
<proteinExistence type="predicted"/>
<keyword evidence="6" id="KW-0539">Nucleus</keyword>
<feature type="domain" description="CCHC-type" evidence="10">
    <location>
        <begin position="144"/>
        <end position="160"/>
    </location>
</feature>
<dbReference type="Proteomes" id="UP000288716">
    <property type="component" value="Unassembled WGS sequence"/>
</dbReference>
<feature type="region of interest" description="Disordered" evidence="9">
    <location>
        <begin position="256"/>
        <end position="333"/>
    </location>
</feature>
<evidence type="ECO:0000256" key="2">
    <source>
        <dbReference type="ARBA" id="ARBA00022723"/>
    </source>
</evidence>
<evidence type="ECO:0000313" key="11">
    <source>
        <dbReference type="EMBL" id="RWS24720.1"/>
    </source>
</evidence>
<organism evidence="11 12">
    <name type="scientific">Leptotrombidium deliense</name>
    <dbReference type="NCBI Taxonomy" id="299467"/>
    <lineage>
        <taxon>Eukaryota</taxon>
        <taxon>Metazoa</taxon>
        <taxon>Ecdysozoa</taxon>
        <taxon>Arthropoda</taxon>
        <taxon>Chelicerata</taxon>
        <taxon>Arachnida</taxon>
        <taxon>Acari</taxon>
        <taxon>Acariformes</taxon>
        <taxon>Trombidiformes</taxon>
        <taxon>Prostigmata</taxon>
        <taxon>Anystina</taxon>
        <taxon>Parasitengona</taxon>
        <taxon>Trombiculoidea</taxon>
        <taxon>Trombiculidae</taxon>
        <taxon>Leptotrombidium</taxon>
    </lineage>
</organism>
<feature type="compositionally biased region" description="Basic residues" evidence="9">
    <location>
        <begin position="313"/>
        <end position="324"/>
    </location>
</feature>
<keyword evidence="12" id="KW-1185">Reference proteome</keyword>
<keyword evidence="4" id="KW-0863">Zinc-finger</keyword>
<dbReference type="GO" id="GO:0071031">
    <property type="term" value="P:nuclear mRNA surveillance of mRNA 3'-end processing"/>
    <property type="evidence" value="ECO:0007669"/>
    <property type="project" value="TreeGrafter"/>
</dbReference>
<evidence type="ECO:0000256" key="8">
    <source>
        <dbReference type="ARBA" id="ARBA00043023"/>
    </source>
</evidence>
<dbReference type="SMART" id="SM00343">
    <property type="entry name" value="ZnF_C2HC"/>
    <property type="match status" value="3"/>
</dbReference>
<dbReference type="OrthoDB" id="6498945at2759"/>
<reference evidence="11 12" key="1">
    <citation type="journal article" date="2018" name="Gigascience">
        <title>Genomes of trombidid mites reveal novel predicted allergens and laterally-transferred genes associated with secondary metabolism.</title>
        <authorList>
            <person name="Dong X."/>
            <person name="Chaisiri K."/>
            <person name="Xia D."/>
            <person name="Armstrong S.D."/>
            <person name="Fang Y."/>
            <person name="Donnelly M.J."/>
            <person name="Kadowaki T."/>
            <person name="McGarry J.W."/>
            <person name="Darby A.C."/>
            <person name="Makepeace B.L."/>
        </authorList>
    </citation>
    <scope>NUCLEOTIDE SEQUENCE [LARGE SCALE GENOMIC DNA]</scope>
    <source>
        <strain evidence="11">UoL-UT</strain>
    </source>
</reference>
<dbReference type="PANTHER" id="PTHR46543:SF1">
    <property type="entry name" value="ZINC FINGER CCHC DOMAIN-CONTAINING PROTEIN 7"/>
    <property type="match status" value="1"/>
</dbReference>
<evidence type="ECO:0000256" key="9">
    <source>
        <dbReference type="SAM" id="MobiDB-lite"/>
    </source>
</evidence>
<protein>
    <recommendedName>
        <fullName evidence="7">Zinc finger CCHC domain-containing protein 7</fullName>
    </recommendedName>
    <alternativeName>
        <fullName evidence="8">TRAMP-like complex RNA-binding factor ZCCHC7</fullName>
    </alternativeName>
</protein>
<keyword evidence="3" id="KW-0677">Repeat</keyword>
<evidence type="ECO:0000256" key="3">
    <source>
        <dbReference type="ARBA" id="ARBA00022737"/>
    </source>
</evidence>
<dbReference type="GO" id="GO:0031499">
    <property type="term" value="C:TRAMP complex"/>
    <property type="evidence" value="ECO:0007669"/>
    <property type="project" value="TreeGrafter"/>
</dbReference>
<keyword evidence="2" id="KW-0479">Metal-binding</keyword>
<keyword evidence="5" id="KW-0862">Zinc</keyword>
<dbReference type="GO" id="GO:0071038">
    <property type="term" value="P:TRAMP-dependent tRNA surveillance pathway"/>
    <property type="evidence" value="ECO:0007669"/>
    <property type="project" value="TreeGrafter"/>
</dbReference>
<evidence type="ECO:0000256" key="5">
    <source>
        <dbReference type="ARBA" id="ARBA00022833"/>
    </source>
</evidence>
<sequence>MEKNNSETQKVDFKLSNVKGKNRGLSTLLPKKTMSYFNSESEDSSSEQNLSSLSADILESIPGDDRGFKRIKRSPGEDPKLWKLDIMDLRGGTRSRYYSRLKYCNRCQKYGNHPTKLCNLPSGVTVCSLCGASGHHSFSCKSQPCDSCWNIGHNPNRCPNRKTSYICSICGTKGHTDDLCPNHWRKLCNTTSLNDTNTTSTTKKNKQKYCANCGGHHFSFDCHFIRNYFYTPFPVTPQTKAKNEIDAETMKLMKFADNTRKQKGLKKKKPKKKTPKNGDVASVSFTGFKVSAYDGPTKTGKRGRSAAATDRWKAKKAAKRKRARLAASHGNTI</sequence>
<dbReference type="GO" id="GO:0071036">
    <property type="term" value="P:nuclear polyadenylation-dependent snoRNA catabolic process"/>
    <property type="evidence" value="ECO:0007669"/>
    <property type="project" value="TreeGrafter"/>
</dbReference>
<dbReference type="InterPro" id="IPR051644">
    <property type="entry name" value="TRAMP_AT-DNA-binding"/>
</dbReference>
<feature type="domain" description="CCHC-type" evidence="10">
    <location>
        <begin position="126"/>
        <end position="142"/>
    </location>
</feature>
<dbReference type="GO" id="GO:0003723">
    <property type="term" value="F:RNA binding"/>
    <property type="evidence" value="ECO:0007669"/>
    <property type="project" value="TreeGrafter"/>
</dbReference>
<dbReference type="SUPFAM" id="SSF57756">
    <property type="entry name" value="Retrovirus zinc finger-like domains"/>
    <property type="match status" value="1"/>
</dbReference>